<dbReference type="Proteomes" id="UP000827976">
    <property type="component" value="Chromosome 20"/>
</dbReference>
<keyword evidence="2" id="KW-1185">Reference proteome</keyword>
<dbReference type="EMBL" id="CM037030">
    <property type="protein sequence ID" value="KAH7651460.1"/>
    <property type="molecule type" value="Genomic_DNA"/>
</dbReference>
<proteinExistence type="predicted"/>
<organism evidence="1 2">
    <name type="scientific">Dioscorea alata</name>
    <name type="common">Purple yam</name>
    <dbReference type="NCBI Taxonomy" id="55571"/>
    <lineage>
        <taxon>Eukaryota</taxon>
        <taxon>Viridiplantae</taxon>
        <taxon>Streptophyta</taxon>
        <taxon>Embryophyta</taxon>
        <taxon>Tracheophyta</taxon>
        <taxon>Spermatophyta</taxon>
        <taxon>Magnoliopsida</taxon>
        <taxon>Liliopsida</taxon>
        <taxon>Dioscoreales</taxon>
        <taxon>Dioscoreaceae</taxon>
        <taxon>Dioscorea</taxon>
    </lineage>
</organism>
<reference evidence="2" key="1">
    <citation type="journal article" date="2022" name="Nat. Commun.">
        <title>Chromosome evolution and the genetic basis of agronomically important traits in greater yam.</title>
        <authorList>
            <person name="Bredeson J.V."/>
            <person name="Lyons J.B."/>
            <person name="Oniyinde I.O."/>
            <person name="Okereke N.R."/>
            <person name="Kolade O."/>
            <person name="Nnabue I."/>
            <person name="Nwadili C.O."/>
            <person name="Hribova E."/>
            <person name="Parker M."/>
            <person name="Nwogha J."/>
            <person name="Shu S."/>
            <person name="Carlson J."/>
            <person name="Kariba R."/>
            <person name="Muthemba S."/>
            <person name="Knop K."/>
            <person name="Barton G.J."/>
            <person name="Sherwood A.V."/>
            <person name="Lopez-Montes A."/>
            <person name="Asiedu R."/>
            <person name="Jamnadass R."/>
            <person name="Muchugi A."/>
            <person name="Goodstein D."/>
            <person name="Egesi C.N."/>
            <person name="Featherston J."/>
            <person name="Asfaw A."/>
            <person name="Simpson G.G."/>
            <person name="Dolezel J."/>
            <person name="Hendre P.S."/>
            <person name="Van Deynze A."/>
            <person name="Kumar P.L."/>
            <person name="Obidiegwu J.E."/>
            <person name="Bhattacharjee R."/>
            <person name="Rokhsar D.S."/>
        </authorList>
    </citation>
    <scope>NUCLEOTIDE SEQUENCE [LARGE SCALE GENOMIC DNA]</scope>
    <source>
        <strain evidence="2">cv. TDa95/00328</strain>
    </source>
</reference>
<gene>
    <name evidence="1" type="ORF">IHE45_20G058900</name>
</gene>
<evidence type="ECO:0000313" key="2">
    <source>
        <dbReference type="Proteomes" id="UP000827976"/>
    </source>
</evidence>
<evidence type="ECO:0000313" key="1">
    <source>
        <dbReference type="EMBL" id="KAH7651460.1"/>
    </source>
</evidence>
<dbReference type="EC" id="1.3.3.8" evidence="1"/>
<accession>A0ACB7TVQ9</accession>
<protein>
    <submittedName>
        <fullName evidence="1">Tetrahydroberberine oxidase protein</fullName>
        <ecNumber evidence="1">1.3.3.8</ecNumber>
    </submittedName>
</protein>
<comment type="caution">
    <text evidence="1">The sequence shown here is derived from an EMBL/GenBank/DDBJ whole genome shotgun (WGS) entry which is preliminary data.</text>
</comment>
<keyword evidence="1" id="KW-0560">Oxidoreductase</keyword>
<name>A0ACB7TVQ9_DIOAL</name>
<sequence length="534" mass="59762">MAPNIAIPFILFIISIITLTTSSHALLSNEAFLQCLHLQTKTSIKNLSKLLYFPSTTTYSSFLLFSMVNTRFNTTSTPKPLLIFTPTQDSHIQGSIICVKTHNLSLRVRSGGHDYEGLSSRSQDPQPFIILDLTNYNSVTVNVEHGTAWVQAGATLGEVYYQIANKSSVLGFPAGICPSVGVGGHISGGGMGTMVRKYGLAADNVLDVRLVDVHGRILDKDSMGEDLFWAVRGGGAASFGVVLSWKLRLVPVPQTVTVFAITKSAKDGAVELIDKWQYIADKLSEELFIEAVIQTVTNGSSRRVEGLFNCLYLGNASELVRVMGERFPELGVGMKDCKEMSWVQSVLFFGFSTSGLPVDILKDRKFQLQNKGLFKAKSDFVMEPVPKDVLERVWSRFMEVESASMFMDPYGGKMAEISQSETPFPHRKGTLYNIQYLVGWSDTSFKASKEHIRWIRSLYKKMGPYVSRNPRAAYLNFRDLDLGRNEWRNTSYFKAKVWGVKYFKSNFKRLALAKGDVDPENFFRNEQSIPPLFL</sequence>